<accession>A0ABY7GHT6</accession>
<reference evidence="2" key="1">
    <citation type="submission" date="2022-11" db="EMBL/GenBank/DDBJ databases">
        <title>Methylomonas rapida sp. nov., Carotenoid-Producing Obligate Methanotrophs with High Growth Characteristics and Biotechnological Potential.</title>
        <authorList>
            <person name="Tikhonova E.N."/>
            <person name="Suleimanov R.Z."/>
            <person name="Miroshnikov K."/>
            <person name="Oshkin I.Y."/>
            <person name="Belova S.E."/>
            <person name="Danilova O.V."/>
            <person name="Ashikhmin A."/>
            <person name="Konopkin A."/>
            <person name="But S.Y."/>
            <person name="Khmelenina V.N."/>
            <person name="Kuznetsov N."/>
            <person name="Pimenov N.V."/>
            <person name="Dedysh S.N."/>
        </authorList>
    </citation>
    <scope>NUCLEOTIDE SEQUENCE</scope>
    <source>
        <strain evidence="2">MP1</strain>
    </source>
</reference>
<dbReference type="Gene3D" id="3.90.1570.10">
    <property type="entry name" value="tt1808, chain A"/>
    <property type="match status" value="1"/>
</dbReference>
<name>A0ABY7GHT6_9GAMM</name>
<evidence type="ECO:0000313" key="3">
    <source>
        <dbReference type="Proteomes" id="UP001162780"/>
    </source>
</evidence>
<dbReference type="InterPro" id="IPR008538">
    <property type="entry name" value="Uma2"/>
</dbReference>
<dbReference type="Proteomes" id="UP001162780">
    <property type="component" value="Chromosome"/>
</dbReference>
<keyword evidence="2" id="KW-0378">Hydrolase</keyword>
<dbReference type="InterPro" id="IPR012296">
    <property type="entry name" value="Nuclease_put_TT1808"/>
</dbReference>
<dbReference type="EMBL" id="CP113517">
    <property type="protein sequence ID" value="WAR44814.1"/>
    <property type="molecule type" value="Genomic_DNA"/>
</dbReference>
<dbReference type="Pfam" id="PF05685">
    <property type="entry name" value="Uma2"/>
    <property type="match status" value="1"/>
</dbReference>
<dbReference type="CDD" id="cd06260">
    <property type="entry name" value="DUF820-like"/>
    <property type="match status" value="1"/>
</dbReference>
<gene>
    <name evidence="2" type="ORF">NM686_021145</name>
</gene>
<proteinExistence type="predicted"/>
<dbReference type="GO" id="GO:0004519">
    <property type="term" value="F:endonuclease activity"/>
    <property type="evidence" value="ECO:0007669"/>
    <property type="project" value="UniProtKB-KW"/>
</dbReference>
<feature type="domain" description="Putative restriction endonuclease" evidence="1">
    <location>
        <begin position="15"/>
        <end position="184"/>
    </location>
</feature>
<organism evidence="2 3">
    <name type="scientific">Methylomonas rapida</name>
    <dbReference type="NCBI Taxonomy" id="2963939"/>
    <lineage>
        <taxon>Bacteria</taxon>
        <taxon>Pseudomonadati</taxon>
        <taxon>Pseudomonadota</taxon>
        <taxon>Gammaproteobacteria</taxon>
        <taxon>Methylococcales</taxon>
        <taxon>Methylococcaceae</taxon>
        <taxon>Methylomonas</taxon>
    </lineage>
</organism>
<dbReference type="RefSeq" id="WP_255189784.1">
    <property type="nucleotide sequence ID" value="NZ_CP113517.1"/>
</dbReference>
<dbReference type="PANTHER" id="PTHR36558">
    <property type="entry name" value="GLR1098 PROTEIN"/>
    <property type="match status" value="1"/>
</dbReference>
<dbReference type="InterPro" id="IPR011335">
    <property type="entry name" value="Restrct_endonuc-II-like"/>
</dbReference>
<dbReference type="PANTHER" id="PTHR36558:SF1">
    <property type="entry name" value="RESTRICTION ENDONUCLEASE DOMAIN-CONTAINING PROTEIN-RELATED"/>
    <property type="match status" value="1"/>
</dbReference>
<evidence type="ECO:0000259" key="1">
    <source>
        <dbReference type="Pfam" id="PF05685"/>
    </source>
</evidence>
<keyword evidence="2" id="KW-0540">Nuclease</keyword>
<dbReference type="SUPFAM" id="SSF52980">
    <property type="entry name" value="Restriction endonuclease-like"/>
    <property type="match status" value="1"/>
</dbReference>
<keyword evidence="2" id="KW-0255">Endonuclease</keyword>
<evidence type="ECO:0000313" key="2">
    <source>
        <dbReference type="EMBL" id="WAR44814.1"/>
    </source>
</evidence>
<keyword evidence="3" id="KW-1185">Reference proteome</keyword>
<protein>
    <submittedName>
        <fullName evidence="2">Uma2 family endonuclease</fullName>
    </submittedName>
</protein>
<sequence length="197" mass="22426">MGFALEQDKHYTYRDYLTWPDDFRCELIDGKIYLMTPAPLLAHQDVAGEIFTQAKLALRGKSCRAFIAPVDVRLPSPAEADENTDVVVQPDVFVVCDVGKLDRRGVRGAPDWVVEVLSPSTAGKDQIEKRRIYERHGVLEYWLVHPTDRILTIYRLINGEFGKPDIYPLEEQTPVAVLPGVTIDWNELAPYLRDDDL</sequence>